<feature type="region of interest" description="Disordered" evidence="1">
    <location>
        <begin position="34"/>
        <end position="55"/>
    </location>
</feature>
<dbReference type="InterPro" id="IPR012334">
    <property type="entry name" value="Pectin_lyas_fold"/>
</dbReference>
<dbReference type="STRING" id="937777.Deipe_2803"/>
<accession>L0A515</accession>
<evidence type="ECO:0000256" key="1">
    <source>
        <dbReference type="SAM" id="MobiDB-lite"/>
    </source>
</evidence>
<organism evidence="2 3">
    <name type="scientific">Deinococcus peraridilitoris (strain DSM 19664 / LMG 22246 / CIP 109416 / KR-200)</name>
    <dbReference type="NCBI Taxonomy" id="937777"/>
    <lineage>
        <taxon>Bacteria</taxon>
        <taxon>Thermotogati</taxon>
        <taxon>Deinococcota</taxon>
        <taxon>Deinococci</taxon>
        <taxon>Deinococcales</taxon>
        <taxon>Deinococcaceae</taxon>
        <taxon>Deinococcus</taxon>
    </lineage>
</organism>
<feature type="compositionally biased region" description="Low complexity" evidence="1">
    <location>
        <begin position="35"/>
        <end position="51"/>
    </location>
</feature>
<evidence type="ECO:0000313" key="2">
    <source>
        <dbReference type="EMBL" id="AFZ68267.1"/>
    </source>
</evidence>
<reference evidence="3" key="1">
    <citation type="submission" date="2012-03" db="EMBL/GenBank/DDBJ databases">
        <title>Complete sequence of chromosome of Deinococcus peraridilitoris DSM 19664.</title>
        <authorList>
            <person name="Lucas S."/>
            <person name="Copeland A."/>
            <person name="Lapidus A."/>
            <person name="Glavina del Rio T."/>
            <person name="Dalin E."/>
            <person name="Tice H."/>
            <person name="Bruce D."/>
            <person name="Goodwin L."/>
            <person name="Pitluck S."/>
            <person name="Peters L."/>
            <person name="Mikhailova N."/>
            <person name="Lu M."/>
            <person name="Kyrpides N."/>
            <person name="Mavromatis K."/>
            <person name="Ivanova N."/>
            <person name="Brettin T."/>
            <person name="Detter J.C."/>
            <person name="Han C."/>
            <person name="Larimer F."/>
            <person name="Land M."/>
            <person name="Hauser L."/>
            <person name="Markowitz V."/>
            <person name="Cheng J.-F."/>
            <person name="Hugenholtz P."/>
            <person name="Woyke T."/>
            <person name="Wu D."/>
            <person name="Pukall R."/>
            <person name="Steenblock K."/>
            <person name="Brambilla E."/>
            <person name="Klenk H.-P."/>
            <person name="Eisen J.A."/>
        </authorList>
    </citation>
    <scope>NUCLEOTIDE SEQUENCE [LARGE SCALE GENOMIC DNA]</scope>
    <source>
        <strain evidence="3">DSM 19664 / LMG 22246 / CIP 109416 / KR-200</strain>
    </source>
</reference>
<dbReference type="HOGENOM" id="CLU_020401_0_0_0"/>
<proteinExistence type="predicted"/>
<sequence>MLVLPLVLSGCVGVRNSASVGITSNPWRTQISAMQTSAQGQGASAQNAQTQRPPTTTYYVDCNSGSDAASGRSAAQAWKSLGRAASASLGPGEALLFKRGCRWDGTLDAKWSGTPEAPVTIGAYGEGALPQLRGRGEGAVVNVRGRHQVLEFLDIASDTPAPRADAWRCRSQPTGWRIGFSFRDGSQGNTVRSSRASGLTAGIHFEGGSQNKALYNMLVHNTVMSQNTPATPDDDSGAWGVLLNANDNEVAYNYFEGNIACSEDYGVEGASVELFKASRNFIHHNVSVNDSTFAELGGHSGMNSANNTFAYNLYAPVDTGGEMLVLRGSRSKWGANPGTRFYNNTGYQVTLGISCGDGCGPDILSARNNILVARASSDRDLLFADASFDEGNNLLWRDGPPPKITIRGGDLHPSSRVADPRFANPSGLDFRLLPGSPGRGAGAREPLSALSISADLDGTPIVNSRALDIGALQSKP</sequence>
<dbReference type="Gene3D" id="2.160.20.10">
    <property type="entry name" value="Single-stranded right-handed beta-helix, Pectin lyase-like"/>
    <property type="match status" value="1"/>
</dbReference>
<keyword evidence="3" id="KW-1185">Reference proteome</keyword>
<dbReference type="SUPFAM" id="SSF51126">
    <property type="entry name" value="Pectin lyase-like"/>
    <property type="match status" value="1"/>
</dbReference>
<protein>
    <recommendedName>
        <fullName evidence="4">Right handed beta helix domain-containing protein</fullName>
    </recommendedName>
</protein>
<dbReference type="KEGG" id="dpd:Deipe_2803"/>
<evidence type="ECO:0008006" key="4">
    <source>
        <dbReference type="Google" id="ProtNLM"/>
    </source>
</evidence>
<name>L0A515_DEIPD</name>
<dbReference type="Proteomes" id="UP000010467">
    <property type="component" value="Chromosome"/>
</dbReference>
<dbReference type="AlphaFoldDB" id="L0A515"/>
<dbReference type="eggNOG" id="COG1409">
    <property type="taxonomic scope" value="Bacteria"/>
</dbReference>
<dbReference type="OrthoDB" id="66670at2"/>
<dbReference type="RefSeq" id="WP_015236569.1">
    <property type="nucleotide sequence ID" value="NC_019793.1"/>
</dbReference>
<dbReference type="InterPro" id="IPR011050">
    <property type="entry name" value="Pectin_lyase_fold/virulence"/>
</dbReference>
<gene>
    <name evidence="2" type="ordered locus">Deipe_2803</name>
</gene>
<evidence type="ECO:0000313" key="3">
    <source>
        <dbReference type="Proteomes" id="UP000010467"/>
    </source>
</evidence>
<dbReference type="PATRIC" id="fig|937777.3.peg.2816"/>
<dbReference type="EMBL" id="CP003382">
    <property type="protein sequence ID" value="AFZ68267.1"/>
    <property type="molecule type" value="Genomic_DNA"/>
</dbReference>